<accession>A0A832MK10</accession>
<dbReference type="InterPro" id="IPR008969">
    <property type="entry name" value="CarboxyPept-like_regulatory"/>
</dbReference>
<evidence type="ECO:0000256" key="10">
    <source>
        <dbReference type="PROSITE-ProRule" id="PRU01360"/>
    </source>
</evidence>
<feature type="signal peptide" evidence="12">
    <location>
        <begin position="1"/>
        <end position="27"/>
    </location>
</feature>
<feature type="chain" id="PRO_5032723873" evidence="12">
    <location>
        <begin position="28"/>
        <end position="882"/>
    </location>
</feature>
<evidence type="ECO:0000256" key="12">
    <source>
        <dbReference type="SAM" id="SignalP"/>
    </source>
</evidence>
<dbReference type="GO" id="GO:0009279">
    <property type="term" value="C:cell outer membrane"/>
    <property type="evidence" value="ECO:0007669"/>
    <property type="project" value="UniProtKB-SubCell"/>
</dbReference>
<keyword evidence="3 10" id="KW-1134">Transmembrane beta strand</keyword>
<evidence type="ECO:0000256" key="11">
    <source>
        <dbReference type="RuleBase" id="RU003357"/>
    </source>
</evidence>
<keyword evidence="5 12" id="KW-0732">Signal</keyword>
<dbReference type="InterPro" id="IPR036942">
    <property type="entry name" value="Beta-barrel_TonB_sf"/>
</dbReference>
<dbReference type="InterPro" id="IPR012910">
    <property type="entry name" value="Plug_dom"/>
</dbReference>
<dbReference type="Gene3D" id="2.60.40.1120">
    <property type="entry name" value="Carboxypeptidase-like, regulatory domain"/>
    <property type="match status" value="1"/>
</dbReference>
<keyword evidence="4 10" id="KW-0812">Transmembrane</keyword>
<keyword evidence="2 10" id="KW-0813">Transport</keyword>
<reference evidence="15" key="1">
    <citation type="journal article" date="2020" name="mSystems">
        <title>Genome- and Community-Level Interaction Insights into Carbon Utilization and Element Cycling Functions of Hydrothermarchaeota in Hydrothermal Sediment.</title>
        <authorList>
            <person name="Zhou Z."/>
            <person name="Liu Y."/>
            <person name="Xu W."/>
            <person name="Pan J."/>
            <person name="Luo Z.H."/>
            <person name="Li M."/>
        </authorList>
    </citation>
    <scope>NUCLEOTIDE SEQUENCE [LARGE SCALE GENOMIC DNA]</scope>
    <source>
        <strain evidence="15">SpSt-381</strain>
    </source>
</reference>
<dbReference type="SUPFAM" id="SSF49464">
    <property type="entry name" value="Carboxypeptidase regulatory domain-like"/>
    <property type="match status" value="1"/>
</dbReference>
<evidence type="ECO:0000256" key="6">
    <source>
        <dbReference type="ARBA" id="ARBA00023077"/>
    </source>
</evidence>
<dbReference type="Pfam" id="PF00593">
    <property type="entry name" value="TonB_dep_Rec_b-barrel"/>
    <property type="match status" value="1"/>
</dbReference>
<keyword evidence="7 10" id="KW-0472">Membrane</keyword>
<dbReference type="InterPro" id="IPR037066">
    <property type="entry name" value="Plug_dom_sf"/>
</dbReference>
<proteinExistence type="inferred from homology"/>
<dbReference type="EMBL" id="DSQF01000017">
    <property type="protein sequence ID" value="HGZ43342.1"/>
    <property type="molecule type" value="Genomic_DNA"/>
</dbReference>
<name>A0A832MK10_UNCEI</name>
<evidence type="ECO:0000256" key="5">
    <source>
        <dbReference type="ARBA" id="ARBA00022729"/>
    </source>
</evidence>
<comment type="subcellular location">
    <subcellularLocation>
        <location evidence="1 10">Cell outer membrane</location>
        <topology evidence="1 10">Multi-pass membrane protein</topology>
    </subcellularLocation>
</comment>
<evidence type="ECO:0000256" key="1">
    <source>
        <dbReference type="ARBA" id="ARBA00004571"/>
    </source>
</evidence>
<keyword evidence="6 11" id="KW-0798">TonB box</keyword>
<dbReference type="AlphaFoldDB" id="A0A832MK10"/>
<sequence>MAGRGWLRFGCAGLGLLLALLAGPAQAGTTGKLSGRIQDRKKQPLVGANVIVPGARAGAATDADGRFVILNLPPGAYEVRVSLLGYRAVTVQNIRISADQTTRFDLDLEEAPLQMEEIVVDARRPVVDLNVTSNLAAIQKDEIARLPVQELQEIVNLQAGVVSSSGELHFRGGRVGEVQFQVDGVSINNAFDNRASLRLDRSLLEEVQVISGTFDAEYGQAMSGVVNAVLRRGTDRLRWDAEVLGGAFLFDGDRRGVALDEVRPGQIQAYQFSLSGPAGVPKTFFLVNARRGLFQDYLYGIRRFVPTDRSDRANNVFRASGDGEEVPLGFSREWSGVVKLTNRSLPSVELNYQAILDKSESRPLGWAFRYLPDGRTWIRRYSVVHGLDWTHTLGPQTYYNLSVRQNYLNYRDHAYDDFTSALYDSAGPLQTDDDFERGAFIQGVSLNRFRQKTDAVIVKGSYVNQITRDHQIKLGAEFQRPELSFGAPGTILTVGDGIARRINQPPLFPPIQTYRPLIAAAFVQDELEWNDLKVRAGLRFEYFDANASLPGDLANPANDIVGAPPSPLREVSAKTSLAPRIGVSYPVGTNAAVFFAYGHFYQMPALADIFSNADYRTLSGLQARTSYAAMGNPDVRPERSVQYQFGYRQAVTEWLGLDLNAYYKDVRDLLGTEFVATYNDAEYARLANVDFGNVIGFTLALDQRAIGLLSTSFDYTWQLAQGNSSDPREIANAAAAGLDARPRKLPLNWDQRHTLNATVQLARPDDWSCGVVVRAVSGQPYTPETAAGFEFGLERNSGRKPSGTLVDLRAEKRFKLGARPVHLFGRVFNLFDTRFFNGFVFPNSGSPYYSREDVRDAVTLADPTRFQAPRRIEIGVSLRSVQ</sequence>
<feature type="domain" description="TonB-dependent receptor-like beta-barrel" evidence="13">
    <location>
        <begin position="366"/>
        <end position="830"/>
    </location>
</feature>
<evidence type="ECO:0000256" key="3">
    <source>
        <dbReference type="ARBA" id="ARBA00022452"/>
    </source>
</evidence>
<evidence type="ECO:0000256" key="8">
    <source>
        <dbReference type="ARBA" id="ARBA00023170"/>
    </source>
</evidence>
<protein>
    <submittedName>
        <fullName evidence="15">TonB-dependent receptor</fullName>
    </submittedName>
</protein>
<evidence type="ECO:0000256" key="7">
    <source>
        <dbReference type="ARBA" id="ARBA00023136"/>
    </source>
</evidence>
<dbReference type="GO" id="GO:0044718">
    <property type="term" value="P:siderophore transmembrane transport"/>
    <property type="evidence" value="ECO:0007669"/>
    <property type="project" value="TreeGrafter"/>
</dbReference>
<keyword evidence="8 15" id="KW-0675">Receptor</keyword>
<dbReference type="InterPro" id="IPR039426">
    <property type="entry name" value="TonB-dep_rcpt-like"/>
</dbReference>
<comment type="similarity">
    <text evidence="10 11">Belongs to the TonB-dependent receptor family.</text>
</comment>
<evidence type="ECO:0000259" key="13">
    <source>
        <dbReference type="Pfam" id="PF00593"/>
    </source>
</evidence>
<evidence type="ECO:0000313" key="15">
    <source>
        <dbReference type="EMBL" id="HGZ43342.1"/>
    </source>
</evidence>
<dbReference type="PANTHER" id="PTHR30069:SF29">
    <property type="entry name" value="HEMOGLOBIN AND HEMOGLOBIN-HAPTOGLOBIN-BINDING PROTEIN 1-RELATED"/>
    <property type="match status" value="1"/>
</dbReference>
<comment type="caution">
    <text evidence="15">The sequence shown here is derived from an EMBL/GenBank/DDBJ whole genome shotgun (WGS) entry which is preliminary data.</text>
</comment>
<evidence type="ECO:0000259" key="14">
    <source>
        <dbReference type="Pfam" id="PF07715"/>
    </source>
</evidence>
<dbReference type="PROSITE" id="PS52016">
    <property type="entry name" value="TONB_DEPENDENT_REC_3"/>
    <property type="match status" value="1"/>
</dbReference>
<organism evidence="15">
    <name type="scientific">Eiseniibacteriota bacterium</name>
    <dbReference type="NCBI Taxonomy" id="2212470"/>
    <lineage>
        <taxon>Bacteria</taxon>
        <taxon>Candidatus Eiseniibacteriota</taxon>
    </lineage>
</organism>
<dbReference type="Gene3D" id="2.170.130.10">
    <property type="entry name" value="TonB-dependent receptor, plug domain"/>
    <property type="match status" value="1"/>
</dbReference>
<keyword evidence="9 10" id="KW-0998">Cell outer membrane</keyword>
<dbReference type="InterPro" id="IPR000531">
    <property type="entry name" value="Beta-barrel_TonB"/>
</dbReference>
<dbReference type="Pfam" id="PF13620">
    <property type="entry name" value="CarboxypepD_reg"/>
    <property type="match status" value="1"/>
</dbReference>
<dbReference type="PANTHER" id="PTHR30069">
    <property type="entry name" value="TONB-DEPENDENT OUTER MEMBRANE RECEPTOR"/>
    <property type="match status" value="1"/>
</dbReference>
<dbReference type="Gene3D" id="2.40.170.20">
    <property type="entry name" value="TonB-dependent receptor, beta-barrel domain"/>
    <property type="match status" value="1"/>
</dbReference>
<dbReference type="GO" id="GO:0015344">
    <property type="term" value="F:siderophore uptake transmembrane transporter activity"/>
    <property type="evidence" value="ECO:0007669"/>
    <property type="project" value="TreeGrafter"/>
</dbReference>
<gene>
    <name evidence="15" type="ORF">ENR23_07955</name>
</gene>
<evidence type="ECO:0000256" key="4">
    <source>
        <dbReference type="ARBA" id="ARBA00022692"/>
    </source>
</evidence>
<dbReference type="Pfam" id="PF07715">
    <property type="entry name" value="Plug"/>
    <property type="match status" value="1"/>
</dbReference>
<feature type="domain" description="TonB-dependent receptor plug" evidence="14">
    <location>
        <begin position="130"/>
        <end position="225"/>
    </location>
</feature>
<evidence type="ECO:0000256" key="9">
    <source>
        <dbReference type="ARBA" id="ARBA00023237"/>
    </source>
</evidence>
<evidence type="ECO:0000256" key="2">
    <source>
        <dbReference type="ARBA" id="ARBA00022448"/>
    </source>
</evidence>
<dbReference type="SUPFAM" id="SSF56935">
    <property type="entry name" value="Porins"/>
    <property type="match status" value="1"/>
</dbReference>